<name>A0A2M8R7L0_9BRAD</name>
<keyword evidence="9" id="KW-1185">Reference proteome</keyword>
<keyword evidence="3" id="KW-0255">Endonuclease</keyword>
<dbReference type="InterPro" id="IPR003154">
    <property type="entry name" value="S1/P1nuclease"/>
</dbReference>
<keyword evidence="4" id="KW-0378">Hydrolase</keyword>
<dbReference type="AlphaFoldDB" id="A0A2M8R7L0"/>
<dbReference type="GO" id="GO:0006308">
    <property type="term" value="P:DNA catabolic process"/>
    <property type="evidence" value="ECO:0007669"/>
    <property type="project" value="InterPro"/>
</dbReference>
<sequence length="384" mass="42360">MAIDVEGRGTAVSYQIICDCSVFGAGRIERLYNLWLDGAISRRQARTCVFGTRPEVRVLSVQPPIVTDFAKPNTFLESAMKAKAILPFAFCLLSAGDASAWNLRGHMEIAAIAWDQLTPRAKARVSQLLRLNPDYDHWVEGFSSREKSKAAFTRAAGWADDIKKKDDYTDDGEKPSGPDSARNIGYRDKLMHRYWHYKDIPFSPDGTQTHDGPEPNAETQIITFRNALASEASDDVRSYDLVWLLHLVGDVHQPLHATSRFTQDLPDGDRGGNDVKLCEKPCRNELHAFWDNLFGTGTSTRAAINAARKVDDAPAGSAANEDVHAWIVESFELAKSDVYKPPIGVGGGPFTITDTYKRKAKAVANERAAIAGARLAKLLNNALQ</sequence>
<evidence type="ECO:0000313" key="9">
    <source>
        <dbReference type="Proteomes" id="UP000231194"/>
    </source>
</evidence>
<keyword evidence="1" id="KW-0540">Nuclease</keyword>
<keyword evidence="2" id="KW-0479">Metal-binding</keyword>
<dbReference type="Gene3D" id="1.10.575.10">
    <property type="entry name" value="P1 Nuclease"/>
    <property type="match status" value="1"/>
</dbReference>
<evidence type="ECO:0000256" key="4">
    <source>
        <dbReference type="ARBA" id="ARBA00022801"/>
    </source>
</evidence>
<dbReference type="CDD" id="cd11010">
    <property type="entry name" value="S1-P1_nuclease"/>
    <property type="match status" value="1"/>
</dbReference>
<evidence type="ECO:0000256" key="2">
    <source>
        <dbReference type="ARBA" id="ARBA00022723"/>
    </source>
</evidence>
<dbReference type="PANTHER" id="PTHR33146:SF10">
    <property type="entry name" value="STRAND-SPECIFIC NUCLEASE, PUTATIVE-RELATED"/>
    <property type="match status" value="1"/>
</dbReference>
<dbReference type="Proteomes" id="UP000231194">
    <property type="component" value="Unassembled WGS sequence"/>
</dbReference>
<reference evidence="8 9" key="1">
    <citation type="submission" date="2017-11" db="EMBL/GenBank/DDBJ databases">
        <title>Bradyrhizobium forestalis sp. nov., an efficient nitrogen-fixing bacterium isolated from nodules of forest legume species in the Amazon.</title>
        <authorList>
            <person name="Costa E.M."/>
            <person name="Guimaraes A."/>
            <person name="Carvalho T.S."/>
            <person name="Rodrigues T.L."/>
            <person name="Ribeiro P.R.A."/>
            <person name="Lebbe L."/>
            <person name="Willems A."/>
            <person name="Moreira F.M.S."/>
        </authorList>
    </citation>
    <scope>NUCLEOTIDE SEQUENCE [LARGE SCALE GENOMIC DNA]</scope>
    <source>
        <strain evidence="8 9">INPA54B</strain>
    </source>
</reference>
<evidence type="ECO:0000256" key="7">
    <source>
        <dbReference type="SAM" id="MobiDB-lite"/>
    </source>
</evidence>
<keyword evidence="5" id="KW-1015">Disulfide bond</keyword>
<feature type="compositionally biased region" description="Basic and acidic residues" evidence="7">
    <location>
        <begin position="164"/>
        <end position="176"/>
    </location>
</feature>
<protein>
    <submittedName>
        <fullName evidence="8">S1/P1 nuclease</fullName>
    </submittedName>
</protein>
<gene>
    <name evidence="8" type="ORF">CVM73_18895</name>
</gene>
<dbReference type="GO" id="GO:0004519">
    <property type="term" value="F:endonuclease activity"/>
    <property type="evidence" value="ECO:0007669"/>
    <property type="project" value="UniProtKB-KW"/>
</dbReference>
<dbReference type="GO" id="GO:0016788">
    <property type="term" value="F:hydrolase activity, acting on ester bonds"/>
    <property type="evidence" value="ECO:0007669"/>
    <property type="project" value="InterPro"/>
</dbReference>
<dbReference type="GO" id="GO:0003676">
    <property type="term" value="F:nucleic acid binding"/>
    <property type="evidence" value="ECO:0007669"/>
    <property type="project" value="InterPro"/>
</dbReference>
<evidence type="ECO:0000313" key="8">
    <source>
        <dbReference type="EMBL" id="PJG53788.1"/>
    </source>
</evidence>
<organism evidence="8 9">
    <name type="scientific">Bradyrhizobium forestalis</name>
    <dbReference type="NCBI Taxonomy" id="1419263"/>
    <lineage>
        <taxon>Bacteria</taxon>
        <taxon>Pseudomonadati</taxon>
        <taxon>Pseudomonadota</taxon>
        <taxon>Alphaproteobacteria</taxon>
        <taxon>Hyphomicrobiales</taxon>
        <taxon>Nitrobacteraceae</taxon>
        <taxon>Bradyrhizobium</taxon>
    </lineage>
</organism>
<dbReference type="EMBL" id="PGVG01000014">
    <property type="protein sequence ID" value="PJG53788.1"/>
    <property type="molecule type" value="Genomic_DNA"/>
</dbReference>
<comment type="caution">
    <text evidence="8">The sequence shown here is derived from an EMBL/GenBank/DDBJ whole genome shotgun (WGS) entry which is preliminary data.</text>
</comment>
<dbReference type="PANTHER" id="PTHR33146">
    <property type="entry name" value="ENDONUCLEASE 4"/>
    <property type="match status" value="1"/>
</dbReference>
<accession>A0A2M8R7L0</accession>
<evidence type="ECO:0000256" key="3">
    <source>
        <dbReference type="ARBA" id="ARBA00022759"/>
    </source>
</evidence>
<dbReference type="GO" id="GO:0046872">
    <property type="term" value="F:metal ion binding"/>
    <property type="evidence" value="ECO:0007669"/>
    <property type="project" value="UniProtKB-KW"/>
</dbReference>
<evidence type="ECO:0000256" key="1">
    <source>
        <dbReference type="ARBA" id="ARBA00022722"/>
    </source>
</evidence>
<dbReference type="InterPro" id="IPR008947">
    <property type="entry name" value="PLipase_C/P1_nuclease_dom_sf"/>
</dbReference>
<dbReference type="SUPFAM" id="SSF48537">
    <property type="entry name" value="Phospholipase C/P1 nuclease"/>
    <property type="match status" value="1"/>
</dbReference>
<feature type="region of interest" description="Disordered" evidence="7">
    <location>
        <begin position="164"/>
        <end position="184"/>
    </location>
</feature>
<dbReference type="Pfam" id="PF02265">
    <property type="entry name" value="S1-P1_nuclease"/>
    <property type="match status" value="1"/>
</dbReference>
<evidence type="ECO:0000256" key="6">
    <source>
        <dbReference type="ARBA" id="ARBA00023180"/>
    </source>
</evidence>
<evidence type="ECO:0000256" key="5">
    <source>
        <dbReference type="ARBA" id="ARBA00023157"/>
    </source>
</evidence>
<keyword evidence="6" id="KW-0325">Glycoprotein</keyword>
<proteinExistence type="predicted"/>